<comment type="subcellular location">
    <subcellularLocation>
        <location evidence="1">Cell membrane</location>
        <topology evidence="1">Multi-pass membrane protein</topology>
    </subcellularLocation>
</comment>
<proteinExistence type="inferred from homology"/>
<evidence type="ECO:0008006" key="12">
    <source>
        <dbReference type="Google" id="ProtNLM"/>
    </source>
</evidence>
<feature type="transmembrane region" description="Helical" evidence="7">
    <location>
        <begin position="21"/>
        <end position="38"/>
    </location>
</feature>
<feature type="transmembrane region" description="Helical" evidence="7">
    <location>
        <begin position="343"/>
        <end position="364"/>
    </location>
</feature>
<evidence type="ECO:0000256" key="1">
    <source>
        <dbReference type="ARBA" id="ARBA00004651"/>
    </source>
</evidence>
<name>A0A0M9VH90_9FLAO</name>
<evidence type="ECO:0000256" key="6">
    <source>
        <dbReference type="ARBA" id="ARBA00023136"/>
    </source>
</evidence>
<keyword evidence="6 7" id="KW-0472">Membrane</keyword>
<evidence type="ECO:0000259" key="8">
    <source>
        <dbReference type="Pfam" id="PF02687"/>
    </source>
</evidence>
<accession>A0A0M9VH90</accession>
<dbReference type="InterPro" id="IPR003838">
    <property type="entry name" value="ABC3_permease_C"/>
</dbReference>
<evidence type="ECO:0000256" key="5">
    <source>
        <dbReference type="ARBA" id="ARBA00022989"/>
    </source>
</evidence>
<dbReference type="Proteomes" id="UP000037755">
    <property type="component" value="Unassembled WGS sequence"/>
</dbReference>
<keyword evidence="5 7" id="KW-1133">Transmembrane helix</keyword>
<dbReference type="Pfam" id="PF12704">
    <property type="entry name" value="MacB_PCD"/>
    <property type="match status" value="1"/>
</dbReference>
<dbReference type="EMBL" id="LIYD01000005">
    <property type="protein sequence ID" value="KOS05312.1"/>
    <property type="molecule type" value="Genomic_DNA"/>
</dbReference>
<feature type="transmembrane region" description="Helical" evidence="7">
    <location>
        <begin position="282"/>
        <end position="303"/>
    </location>
</feature>
<gene>
    <name evidence="10" type="ORF">AM493_04150</name>
</gene>
<dbReference type="PANTHER" id="PTHR30489:SF0">
    <property type="entry name" value="LIPOPROTEIN-RELEASING SYSTEM TRANSMEMBRANE PROTEIN LOLE"/>
    <property type="match status" value="1"/>
</dbReference>
<keyword evidence="11" id="KW-1185">Reference proteome</keyword>
<feature type="transmembrane region" description="Helical" evidence="7">
    <location>
        <begin position="315"/>
        <end position="337"/>
    </location>
</feature>
<feature type="domain" description="ABC3 transporter permease C-terminal" evidence="8">
    <location>
        <begin position="286"/>
        <end position="402"/>
    </location>
</feature>
<dbReference type="PANTHER" id="PTHR30489">
    <property type="entry name" value="LIPOPROTEIN-RELEASING SYSTEM TRANSMEMBRANE PROTEIN LOLE"/>
    <property type="match status" value="1"/>
</dbReference>
<comment type="similarity">
    <text evidence="2">Belongs to the ABC-4 integral membrane protein family. LolC/E subfamily.</text>
</comment>
<dbReference type="GO" id="GO:0044874">
    <property type="term" value="P:lipoprotein localization to outer membrane"/>
    <property type="evidence" value="ECO:0007669"/>
    <property type="project" value="TreeGrafter"/>
</dbReference>
<dbReference type="RefSeq" id="WP_074961710.1">
    <property type="nucleotide sequence ID" value="NZ_FOYA01000023.1"/>
</dbReference>
<keyword evidence="4 7" id="KW-0812">Transmembrane</keyword>
<dbReference type="OrthoDB" id="9770036at2"/>
<evidence type="ECO:0000313" key="11">
    <source>
        <dbReference type="Proteomes" id="UP000037755"/>
    </source>
</evidence>
<comment type="caution">
    <text evidence="10">The sequence shown here is derived from an EMBL/GenBank/DDBJ whole genome shotgun (WGS) entry which is preliminary data.</text>
</comment>
<evidence type="ECO:0000256" key="2">
    <source>
        <dbReference type="ARBA" id="ARBA00005236"/>
    </source>
</evidence>
<sequence>MKKNINIDIALTHIVTRRRQTLIAILGVTLGLSIYLFINSLVSGFTNFSREEMFKSSPHIKIYHDDEISIPLIFPKDSTEIVAIINPQITTLSKKIVDPEALLKRIKQEPYVVNAIEQVSFDLFYNRGQAQINGFGSGVDIFEYDAMFKTGKTLVAGRLEDLQNNLNAIIIGSGIAEKLNLAIDDNLTVTSSFGVVKRMKIVGIFTSGLTATDNSKSYVNISTAQQFVKKGSSFVNDIYINIPDPDKSDIYGARLRQLTTYTVEDWKTTNADALSSNRTRNALMNAISLSILIVAAFGIYNILSSTISQKINDIAILKAIGFSGSNVVWIFLIEAIFMGLVGIFIGLIAGGIFIAIMSNVYMGGHIGYFPIKFEGGLFASSSALGLFITICAGYFPAKKAADVDPVEIFRK</sequence>
<feature type="domain" description="MacB-like periplasmic core" evidence="9">
    <location>
        <begin position="21"/>
        <end position="257"/>
    </location>
</feature>
<reference evidence="10 11" key="1">
    <citation type="submission" date="2015-08" db="EMBL/GenBank/DDBJ databases">
        <title>Whole genome sequence of Flavobacterium akiainvivens IK-1T, from decaying Wikstroemia oahuensis, an endemic Hawaiian shrub.</title>
        <authorList>
            <person name="Wan X."/>
            <person name="Hou S."/>
            <person name="Saito J."/>
            <person name="Donachie S."/>
        </authorList>
    </citation>
    <scope>NUCLEOTIDE SEQUENCE [LARGE SCALE GENOMIC DNA]</scope>
    <source>
        <strain evidence="10 11">IK-1</strain>
    </source>
</reference>
<evidence type="ECO:0000259" key="9">
    <source>
        <dbReference type="Pfam" id="PF12704"/>
    </source>
</evidence>
<feature type="transmembrane region" description="Helical" evidence="7">
    <location>
        <begin position="376"/>
        <end position="395"/>
    </location>
</feature>
<keyword evidence="3" id="KW-1003">Cell membrane</keyword>
<organism evidence="10 11">
    <name type="scientific">Flavobacterium akiainvivens</name>
    <dbReference type="NCBI Taxonomy" id="1202724"/>
    <lineage>
        <taxon>Bacteria</taxon>
        <taxon>Pseudomonadati</taxon>
        <taxon>Bacteroidota</taxon>
        <taxon>Flavobacteriia</taxon>
        <taxon>Flavobacteriales</taxon>
        <taxon>Flavobacteriaceae</taxon>
        <taxon>Flavobacterium</taxon>
    </lineage>
</organism>
<dbReference type="Pfam" id="PF02687">
    <property type="entry name" value="FtsX"/>
    <property type="match status" value="1"/>
</dbReference>
<dbReference type="STRING" id="1202724.AM493_04150"/>
<evidence type="ECO:0000313" key="10">
    <source>
        <dbReference type="EMBL" id="KOS05312.1"/>
    </source>
</evidence>
<protein>
    <recommendedName>
        <fullName evidence="12">ABC transporter permease</fullName>
    </recommendedName>
</protein>
<dbReference type="InterPro" id="IPR051447">
    <property type="entry name" value="Lipoprotein-release_system"/>
</dbReference>
<evidence type="ECO:0000256" key="3">
    <source>
        <dbReference type="ARBA" id="ARBA00022475"/>
    </source>
</evidence>
<dbReference type="GO" id="GO:0098797">
    <property type="term" value="C:plasma membrane protein complex"/>
    <property type="evidence" value="ECO:0007669"/>
    <property type="project" value="TreeGrafter"/>
</dbReference>
<dbReference type="InterPro" id="IPR025857">
    <property type="entry name" value="MacB_PCD"/>
</dbReference>
<evidence type="ECO:0000256" key="7">
    <source>
        <dbReference type="SAM" id="Phobius"/>
    </source>
</evidence>
<evidence type="ECO:0000256" key="4">
    <source>
        <dbReference type="ARBA" id="ARBA00022692"/>
    </source>
</evidence>
<dbReference type="AlphaFoldDB" id="A0A0M9VH90"/>
<dbReference type="PATRIC" id="fig|1202724.3.peg.858"/>